<dbReference type="SUPFAM" id="SSF55073">
    <property type="entry name" value="Nucleotide cyclase"/>
    <property type="match status" value="1"/>
</dbReference>
<reference evidence="3 4" key="1">
    <citation type="submission" date="2024-08" db="EMBL/GenBank/DDBJ databases">
        <authorList>
            <person name="Lu H."/>
        </authorList>
    </citation>
    <scope>NUCLEOTIDE SEQUENCE [LARGE SCALE GENOMIC DNA]</scope>
    <source>
        <strain evidence="3 4">DXS20W</strain>
    </source>
</reference>
<feature type="domain" description="GGDEF" evidence="2">
    <location>
        <begin position="48"/>
        <end position="168"/>
    </location>
</feature>
<keyword evidence="4" id="KW-1185">Reference proteome</keyword>
<gene>
    <name evidence="3" type="ORF">ACG04Q_14095</name>
</gene>
<evidence type="ECO:0000313" key="3">
    <source>
        <dbReference type="EMBL" id="MFG6462707.1"/>
    </source>
</evidence>
<dbReference type="Proteomes" id="UP001606302">
    <property type="component" value="Unassembled WGS sequence"/>
</dbReference>
<evidence type="ECO:0000256" key="1">
    <source>
        <dbReference type="SAM" id="MobiDB-lite"/>
    </source>
</evidence>
<keyword evidence="3" id="KW-0548">Nucleotidyltransferase</keyword>
<dbReference type="RefSeq" id="WP_394511571.1">
    <property type="nucleotide sequence ID" value="NZ_JBIGHX010000004.1"/>
</dbReference>
<protein>
    <submittedName>
        <fullName evidence="3">Diguanylate cyclase domain-containing protein</fullName>
        <ecNumber evidence="3">2.7.7.65</ecNumber>
    </submittedName>
</protein>
<name>A0ABW7GLH6_9BURK</name>
<accession>A0ABW7GLH6</accession>
<organism evidence="3 4">
    <name type="scientific">Pelomonas lactea</name>
    <dbReference type="NCBI Taxonomy" id="3299030"/>
    <lineage>
        <taxon>Bacteria</taxon>
        <taxon>Pseudomonadati</taxon>
        <taxon>Pseudomonadota</taxon>
        <taxon>Betaproteobacteria</taxon>
        <taxon>Burkholderiales</taxon>
        <taxon>Sphaerotilaceae</taxon>
        <taxon>Roseateles</taxon>
    </lineage>
</organism>
<proteinExistence type="predicted"/>
<dbReference type="EMBL" id="JBIGHX010000004">
    <property type="protein sequence ID" value="MFG6462707.1"/>
    <property type="molecule type" value="Genomic_DNA"/>
</dbReference>
<dbReference type="PROSITE" id="PS50887">
    <property type="entry name" value="GGDEF"/>
    <property type="match status" value="1"/>
</dbReference>
<dbReference type="Pfam" id="PF00990">
    <property type="entry name" value="GGDEF"/>
    <property type="match status" value="1"/>
</dbReference>
<comment type="caution">
    <text evidence="3">The sequence shown here is derived from an EMBL/GenBank/DDBJ whole genome shotgun (WGS) entry which is preliminary data.</text>
</comment>
<dbReference type="InterPro" id="IPR000160">
    <property type="entry name" value="GGDEF_dom"/>
</dbReference>
<feature type="region of interest" description="Disordered" evidence="1">
    <location>
        <begin position="1"/>
        <end position="22"/>
    </location>
</feature>
<dbReference type="Gene3D" id="3.30.70.270">
    <property type="match status" value="1"/>
</dbReference>
<sequence>MSQAPLLADVPSTSPRAGASTRLPQADSVAAFGLRTSRHFAQCRRESGQLALVWVEVQAQARADGELASAEHDALIQTVSLRLRNRVRGSDEVVYMAGNSFAVLLLAAGPAEARLVEHRLLQALRGAYCVDSRLIQLGVQLGTAVFPQAGRNGAELAEAARANLAMRG</sequence>
<dbReference type="InterPro" id="IPR043128">
    <property type="entry name" value="Rev_trsase/Diguanyl_cyclase"/>
</dbReference>
<evidence type="ECO:0000259" key="2">
    <source>
        <dbReference type="PROSITE" id="PS50887"/>
    </source>
</evidence>
<evidence type="ECO:0000313" key="4">
    <source>
        <dbReference type="Proteomes" id="UP001606302"/>
    </source>
</evidence>
<dbReference type="InterPro" id="IPR029787">
    <property type="entry name" value="Nucleotide_cyclase"/>
</dbReference>
<dbReference type="GO" id="GO:0052621">
    <property type="term" value="F:diguanylate cyclase activity"/>
    <property type="evidence" value="ECO:0007669"/>
    <property type="project" value="UniProtKB-EC"/>
</dbReference>
<keyword evidence="3" id="KW-0808">Transferase</keyword>
<dbReference type="EC" id="2.7.7.65" evidence="3"/>